<sequence length="120" mass="13602">MQDGAPPHNGLSVQRLFGQHFTEERVIGRFFPLAWPPLSPDPTSCDFFLWGYLKSNVYLGGVTTLTTLKDNISRAVLNILGDMLRLAVENLVYRMQCVVDEKGSHIERGLCPHRRNAFIE</sequence>
<dbReference type="PANTHER" id="PTHR47326:SF1">
    <property type="entry name" value="HTH PSQ-TYPE DOMAIN-CONTAINING PROTEIN"/>
    <property type="match status" value="1"/>
</dbReference>
<reference evidence="1 2" key="1">
    <citation type="journal article" date="2019" name="Sci. Rep.">
        <title>Orb-weaving spider Araneus ventricosus genome elucidates the spidroin gene catalogue.</title>
        <authorList>
            <person name="Kono N."/>
            <person name="Nakamura H."/>
            <person name="Ohtoshi R."/>
            <person name="Moran D.A.P."/>
            <person name="Shinohara A."/>
            <person name="Yoshida Y."/>
            <person name="Fujiwara M."/>
            <person name="Mori M."/>
            <person name="Tomita M."/>
            <person name="Arakawa K."/>
        </authorList>
    </citation>
    <scope>NUCLEOTIDE SEQUENCE [LARGE SCALE GENOMIC DNA]</scope>
</reference>
<evidence type="ECO:0000313" key="2">
    <source>
        <dbReference type="Proteomes" id="UP000499080"/>
    </source>
</evidence>
<dbReference type="PANTHER" id="PTHR47326">
    <property type="entry name" value="TRANSPOSABLE ELEMENT TC3 TRANSPOSASE-LIKE PROTEIN"/>
    <property type="match status" value="1"/>
</dbReference>
<dbReference type="InterPro" id="IPR036397">
    <property type="entry name" value="RNaseH_sf"/>
</dbReference>
<dbReference type="EMBL" id="BGPR01000693">
    <property type="protein sequence ID" value="GBM31893.1"/>
    <property type="molecule type" value="Genomic_DNA"/>
</dbReference>
<dbReference type="Proteomes" id="UP000499080">
    <property type="component" value="Unassembled WGS sequence"/>
</dbReference>
<keyword evidence="2" id="KW-1185">Reference proteome</keyword>
<dbReference type="GO" id="GO:0003676">
    <property type="term" value="F:nucleic acid binding"/>
    <property type="evidence" value="ECO:0007669"/>
    <property type="project" value="InterPro"/>
</dbReference>
<comment type="caution">
    <text evidence="1">The sequence shown here is derived from an EMBL/GenBank/DDBJ whole genome shotgun (WGS) entry which is preliminary data.</text>
</comment>
<gene>
    <name evidence="1" type="ORF">AVEN_183294_1</name>
</gene>
<name>A0A4Y2ERM7_ARAVE</name>
<dbReference type="OrthoDB" id="7787442at2759"/>
<protein>
    <recommendedName>
        <fullName evidence="3">Transposable element Tc3 transposase</fullName>
    </recommendedName>
</protein>
<accession>A0A4Y2ERM7</accession>
<evidence type="ECO:0008006" key="3">
    <source>
        <dbReference type="Google" id="ProtNLM"/>
    </source>
</evidence>
<organism evidence="1 2">
    <name type="scientific">Araneus ventricosus</name>
    <name type="common">Orbweaver spider</name>
    <name type="synonym">Epeira ventricosa</name>
    <dbReference type="NCBI Taxonomy" id="182803"/>
    <lineage>
        <taxon>Eukaryota</taxon>
        <taxon>Metazoa</taxon>
        <taxon>Ecdysozoa</taxon>
        <taxon>Arthropoda</taxon>
        <taxon>Chelicerata</taxon>
        <taxon>Arachnida</taxon>
        <taxon>Araneae</taxon>
        <taxon>Araneomorphae</taxon>
        <taxon>Entelegynae</taxon>
        <taxon>Araneoidea</taxon>
        <taxon>Araneidae</taxon>
        <taxon>Araneus</taxon>
    </lineage>
</organism>
<proteinExistence type="predicted"/>
<dbReference type="AlphaFoldDB" id="A0A4Y2ERM7"/>
<dbReference type="Gene3D" id="3.30.420.10">
    <property type="entry name" value="Ribonuclease H-like superfamily/Ribonuclease H"/>
    <property type="match status" value="1"/>
</dbReference>
<evidence type="ECO:0000313" key="1">
    <source>
        <dbReference type="EMBL" id="GBM31893.1"/>
    </source>
</evidence>